<organism evidence="1 2">
    <name type="scientific">Pararhizobium capsulatum DSM 1112</name>
    <dbReference type="NCBI Taxonomy" id="1121113"/>
    <lineage>
        <taxon>Bacteria</taxon>
        <taxon>Pseudomonadati</taxon>
        <taxon>Pseudomonadota</taxon>
        <taxon>Alphaproteobacteria</taxon>
        <taxon>Hyphomicrobiales</taxon>
        <taxon>Rhizobiaceae</taxon>
        <taxon>Rhizobium/Agrobacterium group</taxon>
        <taxon>Pararhizobium</taxon>
    </lineage>
</organism>
<gene>
    <name evidence="1" type="ORF">QO002_000103</name>
</gene>
<comment type="caution">
    <text evidence="1">The sequence shown here is derived from an EMBL/GenBank/DDBJ whole genome shotgun (WGS) entry which is preliminary data.</text>
</comment>
<name>A0ABU0BI87_9HYPH</name>
<evidence type="ECO:0000313" key="1">
    <source>
        <dbReference type="EMBL" id="MDQ0317965.1"/>
    </source>
</evidence>
<evidence type="ECO:0000313" key="2">
    <source>
        <dbReference type="Proteomes" id="UP001230207"/>
    </source>
</evidence>
<dbReference type="Proteomes" id="UP001230207">
    <property type="component" value="Unassembled WGS sequence"/>
</dbReference>
<accession>A0ABU0BI87</accession>
<reference evidence="1 2" key="1">
    <citation type="submission" date="2023-07" db="EMBL/GenBank/DDBJ databases">
        <title>Genomic Encyclopedia of Type Strains, Phase IV (KMG-IV): sequencing the most valuable type-strain genomes for metagenomic binning, comparative biology and taxonomic classification.</title>
        <authorList>
            <person name="Goeker M."/>
        </authorList>
    </citation>
    <scope>NUCLEOTIDE SEQUENCE [LARGE SCALE GENOMIC DNA]</scope>
    <source>
        <strain evidence="1 2">DSM 1112</strain>
    </source>
</reference>
<protein>
    <submittedName>
        <fullName evidence="1">Uncharacterized protein</fullName>
    </submittedName>
</protein>
<dbReference type="EMBL" id="JAUSVF010000001">
    <property type="protein sequence ID" value="MDQ0317965.1"/>
    <property type="molecule type" value="Genomic_DNA"/>
</dbReference>
<sequence length="105" mass="12028">MIRTTDFIADLIRAANEVEKLGAPEKRRLLLRAMRRTIYDLCAWRGWCRAQCLRTLLTVSGRLKTSNHVLLAPLLAINVISTLKFVADAKDEIIKEQPRCKKTVH</sequence>
<keyword evidence="2" id="KW-1185">Reference proteome</keyword>
<proteinExistence type="predicted"/>